<name>A0A9W9FHM9_9EURO</name>
<dbReference type="GO" id="GO:0005739">
    <property type="term" value="C:mitochondrion"/>
    <property type="evidence" value="ECO:0007669"/>
    <property type="project" value="TreeGrafter"/>
</dbReference>
<comment type="caution">
    <text evidence="2">The sequence shown here is derived from an EMBL/GenBank/DDBJ whole genome shotgun (WGS) entry which is preliminary data.</text>
</comment>
<gene>
    <name evidence="2" type="ORF">N7456_006437</name>
</gene>
<protein>
    <recommendedName>
        <fullName evidence="4">YjgF-like protein</fullName>
    </recommendedName>
</protein>
<proteinExistence type="inferred from homology"/>
<dbReference type="FunFam" id="3.30.1330.40:FF:000001">
    <property type="entry name" value="L-PSP family endoribonuclease"/>
    <property type="match status" value="1"/>
</dbReference>
<dbReference type="EMBL" id="JAPQKH010000004">
    <property type="protein sequence ID" value="KAJ5100385.1"/>
    <property type="molecule type" value="Genomic_DNA"/>
</dbReference>
<dbReference type="NCBIfam" id="TIGR00004">
    <property type="entry name" value="Rid family detoxifying hydrolase"/>
    <property type="match status" value="1"/>
</dbReference>
<dbReference type="InterPro" id="IPR035959">
    <property type="entry name" value="RutC-like_sf"/>
</dbReference>
<accession>A0A9W9FHM9</accession>
<evidence type="ECO:0000313" key="2">
    <source>
        <dbReference type="EMBL" id="KAJ5100385.1"/>
    </source>
</evidence>
<reference evidence="2" key="2">
    <citation type="journal article" date="2023" name="IMA Fungus">
        <title>Comparative genomic study of the Penicillium genus elucidates a diverse pangenome and 15 lateral gene transfer events.</title>
        <authorList>
            <person name="Petersen C."/>
            <person name="Sorensen T."/>
            <person name="Nielsen M.R."/>
            <person name="Sondergaard T.E."/>
            <person name="Sorensen J.L."/>
            <person name="Fitzpatrick D.A."/>
            <person name="Frisvad J.C."/>
            <person name="Nielsen K.L."/>
        </authorList>
    </citation>
    <scope>NUCLEOTIDE SEQUENCE</scope>
    <source>
        <strain evidence="2">IBT 30069</strain>
    </source>
</reference>
<dbReference type="AlphaFoldDB" id="A0A9W9FHM9"/>
<dbReference type="Gene3D" id="3.30.1330.40">
    <property type="entry name" value="RutC-like"/>
    <property type="match status" value="1"/>
</dbReference>
<dbReference type="PANTHER" id="PTHR11803:SF42">
    <property type="entry name" value="MMF1"/>
    <property type="match status" value="1"/>
</dbReference>
<reference evidence="2" key="1">
    <citation type="submission" date="2022-11" db="EMBL/GenBank/DDBJ databases">
        <authorList>
            <person name="Petersen C."/>
        </authorList>
    </citation>
    <scope>NUCLEOTIDE SEQUENCE</scope>
    <source>
        <strain evidence="2">IBT 30069</strain>
    </source>
</reference>
<dbReference type="InterPro" id="IPR006056">
    <property type="entry name" value="RidA"/>
</dbReference>
<dbReference type="Proteomes" id="UP001149165">
    <property type="component" value="Unassembled WGS sequence"/>
</dbReference>
<dbReference type="Pfam" id="PF01042">
    <property type="entry name" value="Ribonuc_L-PSP"/>
    <property type="match status" value="1"/>
</dbReference>
<comment type="similarity">
    <text evidence="1">Belongs to the RutC family.</text>
</comment>
<organism evidence="2 3">
    <name type="scientific">Penicillium angulare</name>
    <dbReference type="NCBI Taxonomy" id="116970"/>
    <lineage>
        <taxon>Eukaryota</taxon>
        <taxon>Fungi</taxon>
        <taxon>Dikarya</taxon>
        <taxon>Ascomycota</taxon>
        <taxon>Pezizomycotina</taxon>
        <taxon>Eurotiomycetes</taxon>
        <taxon>Eurotiomycetidae</taxon>
        <taxon>Eurotiales</taxon>
        <taxon>Aspergillaceae</taxon>
        <taxon>Penicillium</taxon>
    </lineage>
</organism>
<dbReference type="OrthoDB" id="309640at2759"/>
<dbReference type="CDD" id="cd00448">
    <property type="entry name" value="YjgF_YER057c_UK114_family"/>
    <property type="match status" value="1"/>
</dbReference>
<dbReference type="SUPFAM" id="SSF55298">
    <property type="entry name" value="YjgF-like"/>
    <property type="match status" value="1"/>
</dbReference>
<dbReference type="GO" id="GO:0019239">
    <property type="term" value="F:deaminase activity"/>
    <property type="evidence" value="ECO:0007669"/>
    <property type="project" value="TreeGrafter"/>
</dbReference>
<evidence type="ECO:0000256" key="1">
    <source>
        <dbReference type="ARBA" id="ARBA00010552"/>
    </source>
</evidence>
<dbReference type="PANTHER" id="PTHR11803">
    <property type="entry name" value="2-IMINOBUTANOATE/2-IMINOPROPANOATE DEAMINASE RIDA"/>
    <property type="match status" value="1"/>
</dbReference>
<evidence type="ECO:0008006" key="4">
    <source>
        <dbReference type="Google" id="ProtNLM"/>
    </source>
</evidence>
<sequence>MSIPKQAVTSADAPAPPPFLSQAIVMGDFIFCSGQVGVNPQTKAMVEGPIGARTRQILDNLRAVLEAAGTSLDNVVKCNIFLTSMSDFNAVNEVYAATFKSPMPARTCVCVKELPLGTDVEIECIAGVKKGVSQPML</sequence>
<evidence type="ECO:0000313" key="3">
    <source>
        <dbReference type="Proteomes" id="UP001149165"/>
    </source>
</evidence>
<dbReference type="InterPro" id="IPR006175">
    <property type="entry name" value="YjgF/YER057c/UK114"/>
</dbReference>
<keyword evidence="3" id="KW-1185">Reference proteome</keyword>
<dbReference type="GO" id="GO:0005829">
    <property type="term" value="C:cytosol"/>
    <property type="evidence" value="ECO:0007669"/>
    <property type="project" value="TreeGrafter"/>
</dbReference>